<keyword evidence="2" id="KW-1185">Reference proteome</keyword>
<sequence>MLRLQRCACHSEGTRLIVPAHLLFSQGPHQHHFQLSRRLFQTEKKKDLIDPLQAAAAERSTDTRAVGLAANWLRHDASSW</sequence>
<evidence type="ECO:0000313" key="2">
    <source>
        <dbReference type="Proteomes" id="UP000314294"/>
    </source>
</evidence>
<dbReference type="Proteomes" id="UP000314294">
    <property type="component" value="Unassembled WGS sequence"/>
</dbReference>
<name>A0A4Z2EPT0_9TELE</name>
<comment type="caution">
    <text evidence="1">The sequence shown here is derived from an EMBL/GenBank/DDBJ whole genome shotgun (WGS) entry which is preliminary data.</text>
</comment>
<accession>A0A4Z2EPT0</accession>
<evidence type="ECO:0000313" key="1">
    <source>
        <dbReference type="EMBL" id="TNN30916.1"/>
    </source>
</evidence>
<reference evidence="1 2" key="1">
    <citation type="submission" date="2019-03" db="EMBL/GenBank/DDBJ databases">
        <title>First draft genome of Liparis tanakae, snailfish: a comprehensive survey of snailfish specific genes.</title>
        <authorList>
            <person name="Kim W."/>
            <person name="Song I."/>
            <person name="Jeong J.-H."/>
            <person name="Kim D."/>
            <person name="Kim S."/>
            <person name="Ryu S."/>
            <person name="Song J.Y."/>
            <person name="Lee S.K."/>
        </authorList>
    </citation>
    <scope>NUCLEOTIDE SEQUENCE [LARGE SCALE GENOMIC DNA]</scope>
    <source>
        <tissue evidence="1">Muscle</tissue>
    </source>
</reference>
<gene>
    <name evidence="1" type="ORF">EYF80_058932</name>
</gene>
<protein>
    <submittedName>
        <fullName evidence="1">Uncharacterized protein</fullName>
    </submittedName>
</protein>
<proteinExistence type="predicted"/>
<dbReference type="EMBL" id="SRLO01003996">
    <property type="protein sequence ID" value="TNN30916.1"/>
    <property type="molecule type" value="Genomic_DNA"/>
</dbReference>
<dbReference type="AlphaFoldDB" id="A0A4Z2EPT0"/>
<organism evidence="1 2">
    <name type="scientific">Liparis tanakae</name>
    <name type="common">Tanaka's snailfish</name>
    <dbReference type="NCBI Taxonomy" id="230148"/>
    <lineage>
        <taxon>Eukaryota</taxon>
        <taxon>Metazoa</taxon>
        <taxon>Chordata</taxon>
        <taxon>Craniata</taxon>
        <taxon>Vertebrata</taxon>
        <taxon>Euteleostomi</taxon>
        <taxon>Actinopterygii</taxon>
        <taxon>Neopterygii</taxon>
        <taxon>Teleostei</taxon>
        <taxon>Neoteleostei</taxon>
        <taxon>Acanthomorphata</taxon>
        <taxon>Eupercaria</taxon>
        <taxon>Perciformes</taxon>
        <taxon>Cottioidei</taxon>
        <taxon>Cottales</taxon>
        <taxon>Liparidae</taxon>
        <taxon>Liparis</taxon>
    </lineage>
</organism>